<dbReference type="AlphaFoldDB" id="A0AAJ2R976"/>
<sequence>MNLAEYMAAHRKEVIPGVLESFPRIKCKDGFSISIQAGRGMYCTPRDNQGPWREMEAGFPSDRPSDALMEFAEESEKPTETVYGYVPVEVLQAELDLHGGIDA</sequence>
<proteinExistence type="predicted"/>
<organism evidence="1 2">
    <name type="scientific">Delftia acidovorans</name>
    <name type="common">Pseudomonas acidovorans</name>
    <name type="synonym">Comamonas acidovorans</name>
    <dbReference type="NCBI Taxonomy" id="80866"/>
    <lineage>
        <taxon>Bacteria</taxon>
        <taxon>Pseudomonadati</taxon>
        <taxon>Pseudomonadota</taxon>
        <taxon>Betaproteobacteria</taxon>
        <taxon>Burkholderiales</taxon>
        <taxon>Comamonadaceae</taxon>
        <taxon>Delftia</taxon>
    </lineage>
</organism>
<comment type="caution">
    <text evidence="1">The sequence shown here is derived from an EMBL/GenBank/DDBJ whole genome shotgun (WGS) entry which is preliminary data.</text>
</comment>
<dbReference type="EMBL" id="JAWWMZ010000022">
    <property type="protein sequence ID" value="MDX4957880.1"/>
    <property type="molecule type" value="Genomic_DNA"/>
</dbReference>
<dbReference type="Proteomes" id="UP001287445">
    <property type="component" value="Unassembled WGS sequence"/>
</dbReference>
<dbReference type="RefSeq" id="WP_319076946.1">
    <property type="nucleotide sequence ID" value="NZ_JAWWMZ010000022.1"/>
</dbReference>
<accession>A0AAJ2R976</accession>
<protein>
    <submittedName>
        <fullName evidence="1">Uncharacterized protein</fullName>
    </submittedName>
</protein>
<evidence type="ECO:0000313" key="2">
    <source>
        <dbReference type="Proteomes" id="UP001287445"/>
    </source>
</evidence>
<gene>
    <name evidence="1" type="ORF">SGN30_31050</name>
</gene>
<evidence type="ECO:0000313" key="1">
    <source>
        <dbReference type="EMBL" id="MDX4957880.1"/>
    </source>
</evidence>
<name>A0AAJ2R976_DELAC</name>
<reference evidence="1" key="1">
    <citation type="submission" date="2023-11" db="EMBL/GenBank/DDBJ databases">
        <title>Identification and selenium tolerance of Delftia acidovorans R3-25.</title>
        <authorList>
            <person name="Zhang S."/>
            <person name="Liu Y."/>
            <person name="Guo Y."/>
        </authorList>
    </citation>
    <scope>NUCLEOTIDE SEQUENCE</scope>
    <source>
        <strain evidence="1">R3-25</strain>
    </source>
</reference>